<reference evidence="4 5" key="1">
    <citation type="submission" date="2023-06" db="EMBL/GenBank/DDBJ databases">
        <title>Sporosarcina sp. nov., isolated from Korean tranditional fermented seafood 'Jeotgal'.</title>
        <authorList>
            <person name="Yang A.I."/>
            <person name="Shin N.-R."/>
        </authorList>
    </citation>
    <scope>NUCLEOTIDE SEQUENCE [LARGE SCALE GENOMIC DNA]</scope>
    <source>
        <strain evidence="4 5">T2O-4</strain>
    </source>
</reference>
<dbReference type="SUPFAM" id="SSF51735">
    <property type="entry name" value="NAD(P)-binding Rossmann-fold domains"/>
    <property type="match status" value="1"/>
</dbReference>
<dbReference type="InterPro" id="IPR008927">
    <property type="entry name" value="6-PGluconate_DH-like_C_sf"/>
</dbReference>
<organism evidence="4 5">
    <name type="scientific">Sporosarcina oncorhynchi</name>
    <dbReference type="NCBI Taxonomy" id="3056444"/>
    <lineage>
        <taxon>Bacteria</taxon>
        <taxon>Bacillati</taxon>
        <taxon>Bacillota</taxon>
        <taxon>Bacilli</taxon>
        <taxon>Bacillales</taxon>
        <taxon>Caryophanaceae</taxon>
        <taxon>Sporosarcina</taxon>
    </lineage>
</organism>
<dbReference type="InterPro" id="IPR013328">
    <property type="entry name" value="6PGD_dom2"/>
</dbReference>
<evidence type="ECO:0000259" key="2">
    <source>
        <dbReference type="Pfam" id="PF01210"/>
    </source>
</evidence>
<dbReference type="Gene3D" id="3.40.50.720">
    <property type="entry name" value="NAD(P)-binding Rossmann-like Domain"/>
    <property type="match status" value="1"/>
</dbReference>
<dbReference type="InterPro" id="IPR003421">
    <property type="entry name" value="Opine_DH"/>
</dbReference>
<evidence type="ECO:0000313" key="5">
    <source>
        <dbReference type="Proteomes" id="UP001303902"/>
    </source>
</evidence>
<protein>
    <submittedName>
        <fullName evidence="4">NAD/NADP octopine/nopaline dehydrogenase family protein</fullName>
    </submittedName>
</protein>
<dbReference type="InterPro" id="IPR036291">
    <property type="entry name" value="NAD(P)-bd_dom_sf"/>
</dbReference>
<dbReference type="EMBL" id="CP129118">
    <property type="protein sequence ID" value="WOV88151.1"/>
    <property type="molecule type" value="Genomic_DNA"/>
</dbReference>
<name>A0ABZ0L9D6_9BACL</name>
<evidence type="ECO:0000256" key="1">
    <source>
        <dbReference type="ARBA" id="ARBA00023002"/>
    </source>
</evidence>
<dbReference type="InterPro" id="IPR011128">
    <property type="entry name" value="G3P_DH_NAD-dep_N"/>
</dbReference>
<feature type="domain" description="Opine dehydrogenase" evidence="3">
    <location>
        <begin position="183"/>
        <end position="323"/>
    </location>
</feature>
<dbReference type="Pfam" id="PF01210">
    <property type="entry name" value="NAD_Gly3P_dh_N"/>
    <property type="match status" value="1"/>
</dbReference>
<dbReference type="PANTHER" id="PTHR38015:SF1">
    <property type="entry name" value="OPINE DEHYDROGENASE DOMAIN-CONTAINING PROTEIN"/>
    <property type="match status" value="1"/>
</dbReference>
<dbReference type="Proteomes" id="UP001303902">
    <property type="component" value="Chromosome"/>
</dbReference>
<keyword evidence="5" id="KW-1185">Reference proteome</keyword>
<evidence type="ECO:0000259" key="3">
    <source>
        <dbReference type="Pfam" id="PF02317"/>
    </source>
</evidence>
<evidence type="ECO:0000313" key="4">
    <source>
        <dbReference type="EMBL" id="WOV88151.1"/>
    </source>
</evidence>
<gene>
    <name evidence="4" type="ORF">QWT69_03225</name>
</gene>
<sequence>MKNLIIGAGNGGLAFGAKLIEKGIEVNLYDKFEAILLPIIANDNTIYLHDGENLLPRTFNLVTSNLEEALKDVNLIYVVTPAFAHQSVATELAQYVSDEQIIVLHPGRTGGALEVKRILENNGNVGTIVAEAETLLFACRKITDVEIKIYGMKDSVNVAVLPETETTRVTNELNKTLPYFTNANSIMETSLANIGAIFHPTPFLLNIGRVESKTAFKYYHEGITPTIAHLLEQIDKERLEIAKSYGVDIPSALDWLNKNYNLNEKTLYEAIQANNSYSEIYAPLEVSARYVLEDVPMSLVPLSQLAKLNEVNTPLINSIIDLAIGLYNQDFRETGRTLERMGLDKSHSLLEMSQK</sequence>
<dbReference type="Pfam" id="PF02317">
    <property type="entry name" value="Octopine_DH"/>
    <property type="match status" value="1"/>
</dbReference>
<accession>A0ABZ0L9D6</accession>
<dbReference type="SUPFAM" id="SSF48179">
    <property type="entry name" value="6-phosphogluconate dehydrogenase C-terminal domain-like"/>
    <property type="match status" value="1"/>
</dbReference>
<dbReference type="PANTHER" id="PTHR38015">
    <property type="entry name" value="BLR6086 PROTEIN"/>
    <property type="match status" value="1"/>
</dbReference>
<dbReference type="InterPro" id="IPR051729">
    <property type="entry name" value="Opine/Lysopine_DH"/>
</dbReference>
<dbReference type="Gene3D" id="1.10.1040.10">
    <property type="entry name" value="N-(1-d-carboxylethyl)-l-norvaline Dehydrogenase, domain 2"/>
    <property type="match status" value="1"/>
</dbReference>
<keyword evidence="1" id="KW-0560">Oxidoreductase</keyword>
<dbReference type="RefSeq" id="WP_317968912.1">
    <property type="nucleotide sequence ID" value="NZ_CP129118.1"/>
</dbReference>
<proteinExistence type="predicted"/>
<feature type="domain" description="Glycerol-3-phosphate dehydrogenase NAD-dependent N-terminal" evidence="2">
    <location>
        <begin position="5"/>
        <end position="103"/>
    </location>
</feature>